<evidence type="ECO:0000313" key="3">
    <source>
        <dbReference type="Proteomes" id="UP000307999"/>
    </source>
</evidence>
<evidence type="ECO:0000256" key="1">
    <source>
        <dbReference type="SAM" id="Phobius"/>
    </source>
</evidence>
<feature type="transmembrane region" description="Helical" evidence="1">
    <location>
        <begin position="12"/>
        <end position="33"/>
    </location>
</feature>
<gene>
    <name evidence="2" type="ORF">E8M12_00090</name>
</gene>
<dbReference type="EMBL" id="SWDB01000001">
    <property type="protein sequence ID" value="TKB47843.1"/>
    <property type="molecule type" value="Genomic_DNA"/>
</dbReference>
<dbReference type="Proteomes" id="UP000307999">
    <property type="component" value="Unassembled WGS sequence"/>
</dbReference>
<keyword evidence="3" id="KW-1185">Reference proteome</keyword>
<comment type="caution">
    <text evidence="2">The sequence shown here is derived from an EMBL/GenBank/DDBJ whole genome shotgun (WGS) entry which is preliminary data.</text>
</comment>
<keyword evidence="1" id="KW-1133">Transmembrane helix</keyword>
<dbReference type="AlphaFoldDB" id="A0A4U1BAI1"/>
<accession>A0A4U1BAI1</accession>
<feature type="transmembrane region" description="Helical" evidence="1">
    <location>
        <begin position="45"/>
        <end position="62"/>
    </location>
</feature>
<proteinExistence type="predicted"/>
<reference evidence="2 3" key="1">
    <citation type="submission" date="2019-04" db="EMBL/GenBank/DDBJ databases">
        <title>Thalassotalea guangxiensis sp. nov., isolated from sediment of the coastal wetland.</title>
        <authorList>
            <person name="Zheng S."/>
            <person name="Zhang D."/>
        </authorList>
    </citation>
    <scope>NUCLEOTIDE SEQUENCE [LARGE SCALE GENOMIC DNA]</scope>
    <source>
        <strain evidence="2 3">ZS-4</strain>
    </source>
</reference>
<name>A0A4U1BAI1_9GAMM</name>
<organism evidence="2 3">
    <name type="scientific">Thalassotalea mangrovi</name>
    <dbReference type="NCBI Taxonomy" id="2572245"/>
    <lineage>
        <taxon>Bacteria</taxon>
        <taxon>Pseudomonadati</taxon>
        <taxon>Pseudomonadota</taxon>
        <taxon>Gammaproteobacteria</taxon>
        <taxon>Alteromonadales</taxon>
        <taxon>Colwelliaceae</taxon>
        <taxon>Thalassotalea</taxon>
    </lineage>
</organism>
<keyword evidence="1" id="KW-0812">Transmembrane</keyword>
<dbReference type="OrthoDB" id="7871526at2"/>
<evidence type="ECO:0000313" key="2">
    <source>
        <dbReference type="EMBL" id="TKB47843.1"/>
    </source>
</evidence>
<sequence>MNNNNDAVMLPLWKRFLITLVVMLVVSFIIGLLVRNALGFNLPDYVSGVIGGLSSIVTWEVLKRVRPKT</sequence>
<keyword evidence="1" id="KW-0472">Membrane</keyword>
<dbReference type="RefSeq" id="WP_136734031.1">
    <property type="nucleotide sequence ID" value="NZ_SWDB01000001.1"/>
</dbReference>
<protein>
    <submittedName>
        <fullName evidence="2">Uncharacterized protein</fullName>
    </submittedName>
</protein>